<evidence type="ECO:0000256" key="1">
    <source>
        <dbReference type="ARBA" id="ARBA00004236"/>
    </source>
</evidence>
<keyword evidence="5" id="KW-0812">Transmembrane</keyword>
<evidence type="ECO:0008006" key="7">
    <source>
        <dbReference type="Google" id="ProtNLM"/>
    </source>
</evidence>
<name>A0A382DSC2_9ZZZZ</name>
<protein>
    <recommendedName>
        <fullName evidence="7">PpiC domain-containing protein</fullName>
    </recommendedName>
</protein>
<evidence type="ECO:0000256" key="5">
    <source>
        <dbReference type="SAM" id="Phobius"/>
    </source>
</evidence>
<reference evidence="6" key="1">
    <citation type="submission" date="2018-05" db="EMBL/GenBank/DDBJ databases">
        <authorList>
            <person name="Lanie J.A."/>
            <person name="Ng W.-L."/>
            <person name="Kazmierczak K.M."/>
            <person name="Andrzejewski T.M."/>
            <person name="Davidsen T.M."/>
            <person name="Wayne K.J."/>
            <person name="Tettelin H."/>
            <person name="Glass J.I."/>
            <person name="Rusch D."/>
            <person name="Podicherti R."/>
            <person name="Tsui H.-C.T."/>
            <person name="Winkler M.E."/>
        </authorList>
    </citation>
    <scope>NUCLEOTIDE SEQUENCE</scope>
</reference>
<keyword evidence="2" id="KW-1003">Cell membrane</keyword>
<gene>
    <name evidence="6" type="ORF">METZ01_LOCUS194250</name>
</gene>
<dbReference type="GO" id="GO:0005886">
    <property type="term" value="C:plasma membrane"/>
    <property type="evidence" value="ECO:0007669"/>
    <property type="project" value="UniProtKB-SubCell"/>
</dbReference>
<dbReference type="SUPFAM" id="SSF109998">
    <property type="entry name" value="Triger factor/SurA peptide-binding domain-like"/>
    <property type="match status" value="1"/>
</dbReference>
<keyword evidence="3 5" id="KW-0472">Membrane</keyword>
<dbReference type="InterPro" id="IPR052029">
    <property type="entry name" value="PpiD_chaperone"/>
</dbReference>
<organism evidence="6">
    <name type="scientific">marine metagenome</name>
    <dbReference type="NCBI Taxonomy" id="408172"/>
    <lineage>
        <taxon>unclassified sequences</taxon>
        <taxon>metagenomes</taxon>
        <taxon>ecological metagenomes</taxon>
    </lineage>
</organism>
<dbReference type="PANTHER" id="PTHR47529">
    <property type="entry name" value="PEPTIDYL-PROLYL CIS-TRANS ISOMERASE D"/>
    <property type="match status" value="1"/>
</dbReference>
<feature type="transmembrane region" description="Helical" evidence="5">
    <location>
        <begin position="12"/>
        <end position="34"/>
    </location>
</feature>
<keyword evidence="4" id="KW-0143">Chaperone</keyword>
<evidence type="ECO:0000313" key="6">
    <source>
        <dbReference type="EMBL" id="SVB41396.1"/>
    </source>
</evidence>
<evidence type="ECO:0000256" key="3">
    <source>
        <dbReference type="ARBA" id="ARBA00023136"/>
    </source>
</evidence>
<evidence type="ECO:0000256" key="2">
    <source>
        <dbReference type="ARBA" id="ARBA00022475"/>
    </source>
</evidence>
<comment type="subcellular location">
    <subcellularLocation>
        <location evidence="1">Cell membrane</location>
    </subcellularLocation>
</comment>
<accession>A0A382DSC2</accession>
<keyword evidence="5" id="KW-1133">Transmembrane helix</keyword>
<proteinExistence type="predicted"/>
<dbReference type="InterPro" id="IPR027304">
    <property type="entry name" value="Trigger_fact/SurA_dom_sf"/>
</dbReference>
<dbReference type="EMBL" id="UINC01040890">
    <property type="protein sequence ID" value="SVB41396.1"/>
    <property type="molecule type" value="Genomic_DNA"/>
</dbReference>
<dbReference type="Pfam" id="PF13624">
    <property type="entry name" value="SurA_N_3"/>
    <property type="match status" value="1"/>
</dbReference>
<evidence type="ECO:0000256" key="4">
    <source>
        <dbReference type="ARBA" id="ARBA00023186"/>
    </source>
</evidence>
<dbReference type="PANTHER" id="PTHR47529:SF1">
    <property type="entry name" value="PERIPLASMIC CHAPERONE PPID"/>
    <property type="match status" value="1"/>
</dbReference>
<sequence length="481" mass="56647">MLNNIRNFSKTIFAKILLVIIIIPFVFWGMGGVFSGGNTNNIAKINNQSISTQDFINYLNSSKIDTNYIKDNIDENVIEELLAELISTTMLSLEIKDLSLSISDKILNKKIIGNKNFLDENKKFSRIKYEKFLLSSNLSAPSFEFKLRESELKNNLFAYISGGIKSPTFLTNNVYKNETKKITISYINLENVYKKKEDFLDKEISKFIEENKDTLKEKYISFNYSKITPQNLIGINEYNETFFKKIDEIENEISNGSSFKELSNKYKFKSIFIKNLKEYEIKNYDDEEQKFYKKILKNTDNKIELLDENDYYILYEILNIQQILPQVENAQFKEKIKQMLSNRSKFEFNNDLMKKISKKEFSQSNFDKLSETNSAKIESIEIKSIKDNEKFSNESVKFMYSMSKNSFTLAVDEKNNIYLVKIVNILENNISKNSKNFARYANQANLKIRDQMFTSYDFFLNDKYKVEINQKTLDRVKNYFR</sequence>
<dbReference type="AlphaFoldDB" id="A0A382DSC2"/>